<sequence>MAVDLDVDKPFPTSMMDLTTEEGVSHYLASSQWPSTRVQRLSGGSGNFSFRVTLVTAFNGASTVVVKHAKNYAAFSKDFPFAVERQHYEAEALRFVRTILKDEAVTVPEVYHEDIKERVLIIADCGVDSIDLKSAVLAGRVSVAAAIDIGERLGRFMAKLHKRGRGKDVMARFAGNTDALRVSTWVTYGRLVDVLTGPRIQPPLALSETQLDVARDIVRRRSTEMAETPETLTMGDLWPGNILLSLSDSEADAHVSAVNVIDWELAKPGLPGLDIGQLCAELYCLERMSESSSTAAELRRAFLKAYRQNSLSDTETSLSLARVAATHAGTHLTVWTAGNWAAYSQCRDVIDEGVEIMLNGFEASEQWLRSSIVAELLS</sequence>
<dbReference type="Gene3D" id="3.90.1200.10">
    <property type="match status" value="1"/>
</dbReference>
<reference evidence="7 8" key="1">
    <citation type="journal article" date="2016" name="Mol. Biol. Evol.">
        <title>Comparative Genomics of Early-Diverging Mushroom-Forming Fungi Provides Insights into the Origins of Lignocellulose Decay Capabilities.</title>
        <authorList>
            <person name="Nagy L.G."/>
            <person name="Riley R."/>
            <person name="Tritt A."/>
            <person name="Adam C."/>
            <person name="Daum C."/>
            <person name="Floudas D."/>
            <person name="Sun H."/>
            <person name="Yadav J.S."/>
            <person name="Pangilinan J."/>
            <person name="Larsson K.H."/>
            <person name="Matsuura K."/>
            <person name="Barry K."/>
            <person name="Labutti K."/>
            <person name="Kuo R."/>
            <person name="Ohm R.A."/>
            <person name="Bhattacharya S.S."/>
            <person name="Shirouzu T."/>
            <person name="Yoshinaga Y."/>
            <person name="Martin F.M."/>
            <person name="Grigoriev I.V."/>
            <person name="Hibbett D.S."/>
        </authorList>
    </citation>
    <scope>NUCLEOTIDE SEQUENCE [LARGE SCALE GENOMIC DNA]</scope>
    <source>
        <strain evidence="7 8">HHB12029</strain>
    </source>
</reference>
<evidence type="ECO:0000313" key="8">
    <source>
        <dbReference type="Proteomes" id="UP000077266"/>
    </source>
</evidence>
<dbReference type="STRING" id="1314781.A0A165HKN1"/>
<dbReference type="Proteomes" id="UP000077266">
    <property type="component" value="Unassembled WGS sequence"/>
</dbReference>
<feature type="domain" description="Aminoglycoside phosphotransferase" evidence="6">
    <location>
        <begin position="60"/>
        <end position="307"/>
    </location>
</feature>
<comment type="similarity">
    <text evidence="1">Belongs to the methylthioribose kinase family.</text>
</comment>
<proteinExistence type="inferred from homology"/>
<keyword evidence="4 7" id="KW-0418">Kinase</keyword>
<evidence type="ECO:0000256" key="4">
    <source>
        <dbReference type="ARBA" id="ARBA00022777"/>
    </source>
</evidence>
<dbReference type="OrthoDB" id="25129at2759"/>
<dbReference type="InParanoid" id="A0A165HKN1"/>
<dbReference type="EMBL" id="KV426014">
    <property type="protein sequence ID" value="KZV92108.1"/>
    <property type="molecule type" value="Genomic_DNA"/>
</dbReference>
<dbReference type="PANTHER" id="PTHR34273">
    <property type="entry name" value="METHYLTHIORIBOSE KINASE"/>
    <property type="match status" value="1"/>
</dbReference>
<evidence type="ECO:0000256" key="1">
    <source>
        <dbReference type="ARBA" id="ARBA00010165"/>
    </source>
</evidence>
<dbReference type="AlphaFoldDB" id="A0A165HKN1"/>
<dbReference type="InterPro" id="IPR011009">
    <property type="entry name" value="Kinase-like_dom_sf"/>
</dbReference>
<keyword evidence="8" id="KW-1185">Reference proteome</keyword>
<keyword evidence="3" id="KW-0547">Nucleotide-binding</keyword>
<evidence type="ECO:0000256" key="3">
    <source>
        <dbReference type="ARBA" id="ARBA00022741"/>
    </source>
</evidence>
<protein>
    <submittedName>
        <fullName evidence="7">Kinase-like protein</fullName>
    </submittedName>
</protein>
<dbReference type="GO" id="GO:0016301">
    <property type="term" value="F:kinase activity"/>
    <property type="evidence" value="ECO:0007669"/>
    <property type="project" value="UniProtKB-KW"/>
</dbReference>
<dbReference type="SUPFAM" id="SSF56112">
    <property type="entry name" value="Protein kinase-like (PK-like)"/>
    <property type="match status" value="1"/>
</dbReference>
<keyword evidence="2" id="KW-0808">Transferase</keyword>
<dbReference type="Pfam" id="PF01636">
    <property type="entry name" value="APH"/>
    <property type="match status" value="1"/>
</dbReference>
<gene>
    <name evidence="7" type="ORF">EXIGLDRAFT_718706</name>
</gene>
<evidence type="ECO:0000259" key="6">
    <source>
        <dbReference type="Pfam" id="PF01636"/>
    </source>
</evidence>
<dbReference type="GO" id="GO:0005524">
    <property type="term" value="F:ATP binding"/>
    <property type="evidence" value="ECO:0007669"/>
    <property type="project" value="UniProtKB-KW"/>
</dbReference>
<dbReference type="PANTHER" id="PTHR34273:SF2">
    <property type="entry name" value="METHYLTHIORIBOSE KINASE"/>
    <property type="match status" value="1"/>
</dbReference>
<evidence type="ECO:0000256" key="2">
    <source>
        <dbReference type="ARBA" id="ARBA00022679"/>
    </source>
</evidence>
<evidence type="ECO:0000313" key="7">
    <source>
        <dbReference type="EMBL" id="KZV92108.1"/>
    </source>
</evidence>
<organism evidence="7 8">
    <name type="scientific">Exidia glandulosa HHB12029</name>
    <dbReference type="NCBI Taxonomy" id="1314781"/>
    <lineage>
        <taxon>Eukaryota</taxon>
        <taxon>Fungi</taxon>
        <taxon>Dikarya</taxon>
        <taxon>Basidiomycota</taxon>
        <taxon>Agaricomycotina</taxon>
        <taxon>Agaricomycetes</taxon>
        <taxon>Auriculariales</taxon>
        <taxon>Exidiaceae</taxon>
        <taxon>Exidia</taxon>
    </lineage>
</organism>
<dbReference type="Gene3D" id="3.30.200.20">
    <property type="entry name" value="Phosphorylase Kinase, domain 1"/>
    <property type="match status" value="1"/>
</dbReference>
<accession>A0A165HKN1</accession>
<dbReference type="InterPro" id="IPR002575">
    <property type="entry name" value="Aminoglycoside_PTrfase"/>
</dbReference>
<keyword evidence="5" id="KW-0067">ATP-binding</keyword>
<name>A0A165HKN1_EXIGL</name>
<evidence type="ECO:0000256" key="5">
    <source>
        <dbReference type="ARBA" id="ARBA00022840"/>
    </source>
</evidence>